<comment type="caution">
    <text evidence="1">The sequence shown here is derived from an EMBL/GenBank/DDBJ whole genome shotgun (WGS) entry which is preliminary data.</text>
</comment>
<accession>A0A225SSA5</accession>
<keyword evidence="2" id="KW-1185">Reference proteome</keyword>
<dbReference type="RefSeq" id="WP_088755897.1">
    <property type="nucleotide sequence ID" value="NZ_NJGV01000013.1"/>
</dbReference>
<dbReference type="EMBL" id="NJGV01000013">
    <property type="protein sequence ID" value="OWY33954.1"/>
    <property type="molecule type" value="Genomic_DNA"/>
</dbReference>
<dbReference type="AlphaFoldDB" id="A0A225SSA5"/>
<evidence type="ECO:0000313" key="2">
    <source>
        <dbReference type="Proteomes" id="UP000214747"/>
    </source>
</evidence>
<reference evidence="1 2" key="1">
    <citation type="journal article" date="2010" name="Int. J. Syst. Evol. Microbiol.">
        <title>Reclassification of Herbaspirillum putei as a later heterotypic synonym of Herbaspirillum huttiense, with the description of H. huttiense subsp. huttiense subsp. nov. and H. huttiense subsp. putei subsp. nov., comb. nov., and description of Herbaspirillum aquaticum sp. nov.</title>
        <authorList>
            <person name="Dobritsa A.P."/>
            <person name="Reddy M.C."/>
            <person name="Samadpour M."/>
        </authorList>
    </citation>
    <scope>NUCLEOTIDE SEQUENCE [LARGE SCALE GENOMIC DNA]</scope>
    <source>
        <strain evidence="1 2">IEH 4430</strain>
    </source>
</reference>
<protein>
    <recommendedName>
        <fullName evidence="3">FokI cleavage domain-containing protein</fullName>
    </recommendedName>
</protein>
<organism evidence="1 2">
    <name type="scientific">Herbaspirillum aquaticum</name>
    <dbReference type="NCBI Taxonomy" id="568783"/>
    <lineage>
        <taxon>Bacteria</taxon>
        <taxon>Pseudomonadati</taxon>
        <taxon>Pseudomonadota</taxon>
        <taxon>Betaproteobacteria</taxon>
        <taxon>Burkholderiales</taxon>
        <taxon>Oxalobacteraceae</taxon>
        <taxon>Herbaspirillum</taxon>
    </lineage>
</organism>
<dbReference type="Gene3D" id="3.40.91.30">
    <property type="match status" value="1"/>
</dbReference>
<gene>
    <name evidence="1" type="ORF">CEJ45_15110</name>
</gene>
<dbReference type="Proteomes" id="UP000214747">
    <property type="component" value="Unassembled WGS sequence"/>
</dbReference>
<proteinExistence type="predicted"/>
<name>A0A225SSA5_9BURK</name>
<sequence>MRILSDEQVAVALKALNMYLSAAPNPETGLTPVASSKDLDAKRQALINEPLSPMVASFLSETLSLSDFKTQIDRINKRNELWGFKGIKGQMFFNLLYNGCVDEAELAAELRAAIAVPDNDDIAKSRIRNFSSYARRIGETIEAAGGSKQSRPKPSSVPFFLSYFWQILQPSVWPVYYTNSVQVLADLNLFQPADDLADSYEVYKALHIELQAIFSAEAKKPFTLYDVEHVWWYLNSQKHSVTAEVVPAPANMQATVLPQPQSTVTQLPDSYVPPIVAIIPRLAANDPALEAAAKASGISIARALEKNVHVAFTMLGYETQLLGQGQGRVQDGLALSRDYSYAVIWDAKARQNGYSMGTDDRTIREYITTQSRELKKRLHLRNLYYVIISSKFQDDFDELIRGIKMETDISEVCLLESDVLLAMVEAKLRDPNQISLGPDGLQRVFCRSGIIMADDVKNDLV</sequence>
<evidence type="ECO:0008006" key="3">
    <source>
        <dbReference type="Google" id="ProtNLM"/>
    </source>
</evidence>
<evidence type="ECO:0000313" key="1">
    <source>
        <dbReference type="EMBL" id="OWY33954.1"/>
    </source>
</evidence>